<accession>A0A4S8ZZM3</accession>
<evidence type="ECO:0000259" key="1">
    <source>
        <dbReference type="PROSITE" id="PS50181"/>
    </source>
</evidence>
<proteinExistence type="predicted"/>
<dbReference type="Gene3D" id="3.80.10.10">
    <property type="entry name" value="Ribonuclease Inhibitor"/>
    <property type="match status" value="1"/>
</dbReference>
<evidence type="ECO:0000313" key="2">
    <source>
        <dbReference type="EMBL" id="THW72075.1"/>
    </source>
</evidence>
<dbReference type="InterPro" id="IPR032675">
    <property type="entry name" value="LRR_dom_sf"/>
</dbReference>
<feature type="domain" description="F-box" evidence="1">
    <location>
        <begin position="4"/>
        <end position="40"/>
    </location>
</feature>
<dbReference type="SUPFAM" id="SSF81383">
    <property type="entry name" value="F-box domain"/>
    <property type="match status" value="1"/>
</dbReference>
<comment type="caution">
    <text evidence="2">The sequence shown here is derived from an EMBL/GenBank/DDBJ whole genome shotgun (WGS) entry which is preliminary data.</text>
</comment>
<dbReference type="Proteomes" id="UP000308802">
    <property type="component" value="Unassembled WGS sequence"/>
</dbReference>
<dbReference type="InterPro" id="IPR001810">
    <property type="entry name" value="F-box_dom"/>
</dbReference>
<gene>
    <name evidence="2" type="ORF">D6D19_06820</name>
</gene>
<organism evidence="2 3">
    <name type="scientific">Aureobasidium pullulans</name>
    <name type="common">Black yeast</name>
    <name type="synonym">Pullularia pullulans</name>
    <dbReference type="NCBI Taxonomy" id="5580"/>
    <lineage>
        <taxon>Eukaryota</taxon>
        <taxon>Fungi</taxon>
        <taxon>Dikarya</taxon>
        <taxon>Ascomycota</taxon>
        <taxon>Pezizomycotina</taxon>
        <taxon>Dothideomycetes</taxon>
        <taxon>Dothideomycetidae</taxon>
        <taxon>Dothideales</taxon>
        <taxon>Saccotheciaceae</taxon>
        <taxon>Aureobasidium</taxon>
    </lineage>
</organism>
<protein>
    <recommendedName>
        <fullName evidence="1">F-box domain-containing protein</fullName>
    </recommendedName>
</protein>
<sequence length="263" mass="29928">MDRIFPFSSLPPELQLDVFECMDRATLHSTVQVNQRWHNLSACMLWSYPSARRVAALTLIQPLERRQYYASKIRVLRIREPKHCSAFNGLVFSSLRDLGLSSDIREPGSRFSIQAGSYSYFQAKLQAISVEHCIMHQNALSQIKSHCASITKIELCHAVRQFDDDVFAEFIQSLPCLRDFTLGNESTTTTIDSLFKITADTLAPRIERLCLPCLTGSVEPEGFRKFMASCKSLNISASTTQKRADIKDYCLGNYWRMFCTSTL</sequence>
<name>A0A4S8ZZM3_AURPU</name>
<dbReference type="AlphaFoldDB" id="A0A4S8ZZM3"/>
<dbReference type="PROSITE" id="PS50181">
    <property type="entry name" value="FBOX"/>
    <property type="match status" value="1"/>
</dbReference>
<dbReference type="InterPro" id="IPR036047">
    <property type="entry name" value="F-box-like_dom_sf"/>
</dbReference>
<dbReference type="Pfam" id="PF12937">
    <property type="entry name" value="F-box-like"/>
    <property type="match status" value="1"/>
</dbReference>
<reference evidence="2 3" key="1">
    <citation type="submission" date="2018-10" db="EMBL/GenBank/DDBJ databases">
        <title>Fifty Aureobasidium pullulans genomes reveal a recombining polyextremotolerant generalist.</title>
        <authorList>
            <person name="Gostincar C."/>
            <person name="Turk M."/>
            <person name="Zajc J."/>
            <person name="Gunde-Cimerman N."/>
        </authorList>
    </citation>
    <scope>NUCLEOTIDE SEQUENCE [LARGE SCALE GENOMIC DNA]</scope>
    <source>
        <strain evidence="2 3">EXF-10659</strain>
    </source>
</reference>
<dbReference type="CDD" id="cd09917">
    <property type="entry name" value="F-box_SF"/>
    <property type="match status" value="1"/>
</dbReference>
<evidence type="ECO:0000313" key="3">
    <source>
        <dbReference type="Proteomes" id="UP000308802"/>
    </source>
</evidence>
<dbReference type="Gene3D" id="1.20.1280.50">
    <property type="match status" value="1"/>
</dbReference>
<dbReference type="EMBL" id="QZAO01000250">
    <property type="protein sequence ID" value="THW72075.1"/>
    <property type="molecule type" value="Genomic_DNA"/>
</dbReference>